<dbReference type="InterPro" id="IPR011055">
    <property type="entry name" value="Dup_hybrid_motif"/>
</dbReference>
<keyword evidence="2" id="KW-0812">Transmembrane</keyword>
<feature type="transmembrane region" description="Helical" evidence="2">
    <location>
        <begin position="12"/>
        <end position="35"/>
    </location>
</feature>
<evidence type="ECO:0000313" key="5">
    <source>
        <dbReference type="Proteomes" id="UP000706039"/>
    </source>
</evidence>
<keyword evidence="5" id="KW-1185">Reference proteome</keyword>
<reference evidence="4 5" key="1">
    <citation type="submission" date="2021-08" db="EMBL/GenBank/DDBJ databases">
        <authorList>
            <person name="Tuo L."/>
        </authorList>
    </citation>
    <scope>NUCLEOTIDE SEQUENCE [LARGE SCALE GENOMIC DNA]</scope>
    <source>
        <strain evidence="4 5">JCM 31229</strain>
    </source>
</reference>
<sequence>MRFLRITTGFQIKLAALAALIFAIWLVSTVFMVGLQIRTVQDRIALGAQQSAVDRSAGRVEAWQSNVEGMANRLEKRQQLLDQMVTRYFGAVEPAPAPAPAAAPAKIGAVIPEAAPLARIEARQLAFTDTLTMAATMRAQEAEKAIRRFGVDPRAMAPHRAMGGPFIPLRATAPRTLKDLSLTRLATSLRQLDTMERALMALPNSAPAMPLTLSSGFGVRSDPFNGAAALHAGIDITGDRGQPIMAAAAGRVVSVGQQGGYGNLVILDHGHGIQTRYGHLSGFDVRPGQMVTRGQQIARMGSTGRSTGDHLHFEVRINDRAINPRPFLEAHADVLKVQDSVKRRFDGQ</sequence>
<dbReference type="InterPro" id="IPR016047">
    <property type="entry name" value="M23ase_b-sheet_dom"/>
</dbReference>
<accession>A0ABS7PXD9</accession>
<keyword evidence="2" id="KW-0472">Membrane</keyword>
<protein>
    <submittedName>
        <fullName evidence="4">M23 family metallopeptidase</fullName>
    </submittedName>
</protein>
<dbReference type="PANTHER" id="PTHR21666:SF289">
    <property type="entry name" value="L-ALA--D-GLU ENDOPEPTIDASE"/>
    <property type="match status" value="1"/>
</dbReference>
<dbReference type="PANTHER" id="PTHR21666">
    <property type="entry name" value="PEPTIDASE-RELATED"/>
    <property type="match status" value="1"/>
</dbReference>
<comment type="caution">
    <text evidence="4">The sequence shown here is derived from an EMBL/GenBank/DDBJ whole genome shotgun (WGS) entry which is preliminary data.</text>
</comment>
<dbReference type="RefSeq" id="WP_222993281.1">
    <property type="nucleotide sequence ID" value="NZ_JAINVV010000014.1"/>
</dbReference>
<dbReference type="Gene3D" id="2.70.70.10">
    <property type="entry name" value="Glucose Permease (Domain IIA)"/>
    <property type="match status" value="1"/>
</dbReference>
<evidence type="ECO:0000256" key="1">
    <source>
        <dbReference type="ARBA" id="ARBA00022729"/>
    </source>
</evidence>
<dbReference type="EMBL" id="JAINVV010000014">
    <property type="protein sequence ID" value="MBY8826031.1"/>
    <property type="molecule type" value="Genomic_DNA"/>
</dbReference>
<dbReference type="InterPro" id="IPR050570">
    <property type="entry name" value="Cell_wall_metabolism_enzyme"/>
</dbReference>
<organism evidence="4 5">
    <name type="scientific">Sphingomonas colocasiae</name>
    <dbReference type="NCBI Taxonomy" id="1848973"/>
    <lineage>
        <taxon>Bacteria</taxon>
        <taxon>Pseudomonadati</taxon>
        <taxon>Pseudomonadota</taxon>
        <taxon>Alphaproteobacteria</taxon>
        <taxon>Sphingomonadales</taxon>
        <taxon>Sphingomonadaceae</taxon>
        <taxon>Sphingomonas</taxon>
    </lineage>
</organism>
<evidence type="ECO:0000313" key="4">
    <source>
        <dbReference type="EMBL" id="MBY8826031.1"/>
    </source>
</evidence>
<dbReference type="CDD" id="cd12797">
    <property type="entry name" value="M23_peptidase"/>
    <property type="match status" value="1"/>
</dbReference>
<dbReference type="Proteomes" id="UP000706039">
    <property type="component" value="Unassembled WGS sequence"/>
</dbReference>
<dbReference type="Pfam" id="PF01551">
    <property type="entry name" value="Peptidase_M23"/>
    <property type="match status" value="1"/>
</dbReference>
<name>A0ABS7PXD9_9SPHN</name>
<proteinExistence type="predicted"/>
<dbReference type="SUPFAM" id="SSF51261">
    <property type="entry name" value="Duplicated hybrid motif"/>
    <property type="match status" value="1"/>
</dbReference>
<keyword evidence="2" id="KW-1133">Transmembrane helix</keyword>
<keyword evidence="1" id="KW-0732">Signal</keyword>
<evidence type="ECO:0000256" key="2">
    <source>
        <dbReference type="SAM" id="Phobius"/>
    </source>
</evidence>
<gene>
    <name evidence="4" type="ORF">K7G82_27265</name>
</gene>
<feature type="domain" description="M23ase beta-sheet core" evidence="3">
    <location>
        <begin position="230"/>
        <end position="324"/>
    </location>
</feature>
<evidence type="ECO:0000259" key="3">
    <source>
        <dbReference type="Pfam" id="PF01551"/>
    </source>
</evidence>